<dbReference type="RefSeq" id="WP_167833928.1">
    <property type="nucleotide sequence ID" value="NZ_JAAVUM010000017.1"/>
</dbReference>
<keyword evidence="1" id="KW-0378">Hydrolase</keyword>
<dbReference type="CDD" id="cd11532">
    <property type="entry name" value="NTP-PPase_COG4997"/>
    <property type="match status" value="1"/>
</dbReference>
<dbReference type="GO" id="GO:0016787">
    <property type="term" value="F:hydrolase activity"/>
    <property type="evidence" value="ECO:0007669"/>
    <property type="project" value="UniProtKB-KW"/>
</dbReference>
<dbReference type="EMBL" id="JAAVUM010000017">
    <property type="protein sequence ID" value="NKE07535.1"/>
    <property type="molecule type" value="Genomic_DNA"/>
</dbReference>
<reference evidence="1 2" key="1">
    <citation type="submission" date="2020-03" db="EMBL/GenBank/DDBJ databases">
        <authorList>
            <person name="Sun Q."/>
        </authorList>
    </citation>
    <scope>NUCLEOTIDE SEQUENCE [LARGE SCALE GENOMIC DNA]</scope>
    <source>
        <strain evidence="1 2">KACC 21451</strain>
    </source>
</reference>
<comment type="caution">
    <text evidence="1">The sequence shown here is derived from an EMBL/GenBank/DDBJ whole genome shotgun (WGS) entry which is preliminary data.</text>
</comment>
<organism evidence="1 2">
    <name type="scientific">Mesobacillus selenatarsenatis</name>
    <dbReference type="NCBI Taxonomy" id="388741"/>
    <lineage>
        <taxon>Bacteria</taxon>
        <taxon>Bacillati</taxon>
        <taxon>Bacillota</taxon>
        <taxon>Bacilli</taxon>
        <taxon>Bacillales</taxon>
        <taxon>Bacillaceae</taxon>
        <taxon>Mesobacillus</taxon>
    </lineage>
</organism>
<sequence>MEKKEYNKLVRDLFPELMKGKGKKVEFEILDGSQYSAKLMEKFNEEVEKFRNTGTDRLLSEIVDLLEVVYAIAEHRGITESEVEFMRQLKKNRSGGFRKKILLKTIEESSQ</sequence>
<dbReference type="Proteomes" id="UP000587942">
    <property type="component" value="Unassembled WGS sequence"/>
</dbReference>
<evidence type="ECO:0000313" key="1">
    <source>
        <dbReference type="EMBL" id="NKE07535.1"/>
    </source>
</evidence>
<protein>
    <submittedName>
        <fullName evidence="1">Nucleoside triphosphate pyrophosphohydrolase</fullName>
    </submittedName>
</protein>
<dbReference type="SUPFAM" id="SSF101386">
    <property type="entry name" value="all-alpha NTP pyrophosphatases"/>
    <property type="match status" value="1"/>
</dbReference>
<evidence type="ECO:0000313" key="2">
    <source>
        <dbReference type="Proteomes" id="UP000587942"/>
    </source>
</evidence>
<dbReference type="AlphaFoldDB" id="A0A846TTF1"/>
<name>A0A846TTF1_9BACI</name>
<dbReference type="InterPro" id="IPR038735">
    <property type="entry name" value="MSMEG_1276-like_NTP-PPase_dom"/>
</dbReference>
<accession>A0A846TTF1</accession>
<proteinExistence type="predicted"/>
<gene>
    <name evidence="1" type="ORF">GWK17_18975</name>
</gene>